<protein>
    <submittedName>
        <fullName evidence="2">Uncharacterized protein</fullName>
    </submittedName>
</protein>
<organism evidence="2 3">
    <name type="scientific">Yarrowia lipolytica</name>
    <name type="common">Candida lipolytica</name>
    <dbReference type="NCBI Taxonomy" id="4952"/>
    <lineage>
        <taxon>Eukaryota</taxon>
        <taxon>Fungi</taxon>
        <taxon>Dikarya</taxon>
        <taxon>Ascomycota</taxon>
        <taxon>Saccharomycotina</taxon>
        <taxon>Dipodascomycetes</taxon>
        <taxon>Dipodascales</taxon>
        <taxon>Dipodascales incertae sedis</taxon>
        <taxon>Yarrowia</taxon>
    </lineage>
</organism>
<dbReference type="VEuPathDB" id="FungiDB:YALI0_A14949g"/>
<dbReference type="VEuPathDB" id="FungiDB:YALI1_A14999g"/>
<dbReference type="AlphaFoldDB" id="A0A371BYD8"/>
<dbReference type="EMBL" id="KZ859148">
    <property type="protein sequence ID" value="RDW22812.1"/>
    <property type="molecule type" value="Genomic_DNA"/>
</dbReference>
<evidence type="ECO:0000256" key="1">
    <source>
        <dbReference type="SAM" id="MobiDB-lite"/>
    </source>
</evidence>
<reference evidence="2 3" key="1">
    <citation type="submission" date="2018-07" db="EMBL/GenBank/DDBJ databases">
        <title>Draft Genome Assemblies for Five Robust Yarrowia lipolytica Strains Exhibiting High Lipid Production and Pentose Sugar Utilization and Sugar Alcohol Secretion from Undetoxified Lignocellulosic Biomass Hydrolysates.</title>
        <authorList>
            <consortium name="DOE Joint Genome Institute"/>
            <person name="Walker C."/>
            <person name="Ryu S."/>
            <person name="Na H."/>
            <person name="Zane M."/>
            <person name="LaButti K."/>
            <person name="Lipzen A."/>
            <person name="Haridas S."/>
            <person name="Barry K."/>
            <person name="Grigoriev I.V."/>
            <person name="Quarterman J."/>
            <person name="Slininger P."/>
            <person name="Dien B."/>
            <person name="Trinh C.T."/>
        </authorList>
    </citation>
    <scope>NUCLEOTIDE SEQUENCE [LARGE SCALE GENOMIC DNA]</scope>
    <source>
        <strain evidence="2 3">YB392</strain>
    </source>
</reference>
<evidence type="ECO:0000313" key="2">
    <source>
        <dbReference type="EMBL" id="RDW22812.1"/>
    </source>
</evidence>
<gene>
    <name evidence="2" type="ORF">B0I71DRAFT_89829</name>
</gene>
<sequence>MLEQTTLECVKISKGNHTDQQERRAGSHQRGKSQNLQSKRRRMLQHLHRLGLRSQLRQKGCVQYLDWQRNGWTNSRGLHVANQDLIQSILTLRRRNAVEMFAS</sequence>
<dbReference type="Gene3D" id="3.30.420.10">
    <property type="entry name" value="Ribonuclease H-like superfamily/Ribonuclease H"/>
    <property type="match status" value="1"/>
</dbReference>
<name>A0A371BYD8_YARLL</name>
<feature type="region of interest" description="Disordered" evidence="1">
    <location>
        <begin position="11"/>
        <end position="41"/>
    </location>
</feature>
<dbReference type="InterPro" id="IPR036397">
    <property type="entry name" value="RNaseH_sf"/>
</dbReference>
<dbReference type="Proteomes" id="UP000256601">
    <property type="component" value="Unassembled WGS sequence"/>
</dbReference>
<dbReference type="GO" id="GO:0003676">
    <property type="term" value="F:nucleic acid binding"/>
    <property type="evidence" value="ECO:0007669"/>
    <property type="project" value="InterPro"/>
</dbReference>
<feature type="compositionally biased region" description="Basic and acidic residues" evidence="1">
    <location>
        <begin position="16"/>
        <end position="25"/>
    </location>
</feature>
<accession>A0A371BYD8</accession>
<evidence type="ECO:0000313" key="3">
    <source>
        <dbReference type="Proteomes" id="UP000256601"/>
    </source>
</evidence>
<proteinExistence type="predicted"/>